<gene>
    <name evidence="1" type="ORF">pneo_cds_180</name>
</gene>
<dbReference type="RefSeq" id="YP_009481790.1">
    <property type="nucleotide sequence ID" value="NC_037666.1"/>
</dbReference>
<sequence length="645" mass="71924">MKSAEKESRDILPDELWSLVLVGRVDADEYSGHGGGVEPRWRFAVRLVCRTWCAILDEAKPSLWGAPRVPTVCMWFPHRMVAWGRGRVVCASALAAWATSRSTIIDWNDGEHIERFCRWIAQCARDEKKPLDSDMTIVLAATGIPILVRIALERAASPDASSCRVSLPLAAGNLGTAGNETTGGPYADPRLGVHQTVLAWSHANIVARQQHHLTSLVATAAVKSGSRDAIDVVMRLAPWAMTASTVVQAAASNGDVRTIDAVFALADPSLSHVLDCTKGSSDPRAVAYCMDAAQAADNNVRSWAARLRDWLSHSENRAWLIEDAIASDNRRALALYDMRLSHWATQPDVDADAPTQSVIDTDEAIRLICRHRSIDCAHWLWERAQRAGRDDEMRVLAALTEGACRLSADYDDMPCSDDSDALLSWLCDGPPRYDPRDRCDFGRLNRLLLLAACTRFDVDPDSFAWLCERWPDDMAHAQPQWVAGVVRAACDRTDPRFDDVCGVERMVAALERVAANQGRDTTGALVAAADIWAFLFERVDRALAVSQDDNCEAEFATIQYLWSRCVDDRNQRVTERLGRARAMTLFCSDPRSYRPWRCTWAGARAWRRWCRVRPMPVHASLRESASVFYVWLVDRGLVADRQHDA</sequence>
<name>A0A2U7UBG4_9VIRU</name>
<accession>A0A2U7UBG4</accession>
<organism evidence="1">
    <name type="scientific">Pandoravirus neocaledonia</name>
    <dbReference type="NCBI Taxonomy" id="2107708"/>
    <lineage>
        <taxon>Viruses</taxon>
        <taxon>Pandoravirus</taxon>
    </lineage>
</organism>
<reference evidence="1" key="1">
    <citation type="journal article" date="2018" name="Nat. Commun.">
        <title>Diversity and evolution of the emerging Pandoraviridae family.</title>
        <authorList>
            <person name="Legendre M."/>
            <person name="Fabre E."/>
            <person name="Poirot O."/>
            <person name="Jeudy S."/>
            <person name="Lartigue A."/>
            <person name="Alempic J.M."/>
            <person name="Beucher L."/>
            <person name="Philippe N."/>
            <person name="Bertaux L."/>
            <person name="Christo-Foroux E."/>
            <person name="Labadie K."/>
            <person name="Coute Y."/>
            <person name="Abergel C."/>
            <person name="Claverie J.M."/>
        </authorList>
    </citation>
    <scope>NUCLEOTIDE SEQUENCE [LARGE SCALE GENOMIC DNA]</scope>
    <source>
        <strain evidence="1">Neocaledonia</strain>
    </source>
</reference>
<dbReference type="KEGG" id="vg:36842500"/>
<dbReference type="GeneID" id="36842500"/>
<evidence type="ECO:0000313" key="1">
    <source>
        <dbReference type="EMBL" id="AVK75787.1"/>
    </source>
</evidence>
<protein>
    <recommendedName>
        <fullName evidence="2">F-box incomplete domain containing protein</fullName>
    </recommendedName>
</protein>
<dbReference type="Proteomes" id="UP000249287">
    <property type="component" value="Segment"/>
</dbReference>
<evidence type="ECO:0008006" key="2">
    <source>
        <dbReference type="Google" id="ProtNLM"/>
    </source>
</evidence>
<proteinExistence type="predicted"/>
<dbReference type="EMBL" id="MG011690">
    <property type="protein sequence ID" value="AVK75787.1"/>
    <property type="molecule type" value="Genomic_DNA"/>
</dbReference>